<dbReference type="AlphaFoldDB" id="A0AAP4C6N9"/>
<feature type="domain" description="Phosphoesterase HXTX" evidence="1">
    <location>
        <begin position="14"/>
        <end position="86"/>
    </location>
</feature>
<dbReference type="Gene3D" id="3.90.1140.10">
    <property type="entry name" value="Cyclic phosphodiesterase"/>
    <property type="match status" value="1"/>
</dbReference>
<keyword evidence="2" id="KW-0436">Ligase</keyword>
<dbReference type="InterPro" id="IPR009097">
    <property type="entry name" value="Cyclic_Pdiesterase"/>
</dbReference>
<protein>
    <submittedName>
        <fullName evidence="2">2'-5' RNA ligase family protein</fullName>
    </submittedName>
</protein>
<dbReference type="Pfam" id="PF02834">
    <property type="entry name" value="LigT_PEase"/>
    <property type="match status" value="1"/>
</dbReference>
<organism evidence="2 3">
    <name type="scientific">Pseudoglutamicibacter cumminsii</name>
    <dbReference type="NCBI Taxonomy" id="156979"/>
    <lineage>
        <taxon>Bacteria</taxon>
        <taxon>Bacillati</taxon>
        <taxon>Actinomycetota</taxon>
        <taxon>Actinomycetes</taxon>
        <taxon>Micrococcales</taxon>
        <taxon>Micrococcaceae</taxon>
        <taxon>Pseudoglutamicibacter</taxon>
    </lineage>
</organism>
<proteinExistence type="predicted"/>
<gene>
    <name evidence="2" type="ORF">QP116_06050</name>
</gene>
<dbReference type="InterPro" id="IPR014051">
    <property type="entry name" value="Phosphoesterase_HXTX"/>
</dbReference>
<dbReference type="GO" id="GO:0016874">
    <property type="term" value="F:ligase activity"/>
    <property type="evidence" value="ECO:0007669"/>
    <property type="project" value="UniProtKB-KW"/>
</dbReference>
<sequence length="169" mass="19147">MASPQNILMYLSPEQERQVREIFDALEARGFPRQNQTPHITISFSHDMSPAAVDRAAEVLPGVVPVDFQRVGTVIFGTRRKQTVAWLLETGDPMRQAAREISSLNPDDHRTDWIPHLTMGLRLPREMVPGYIAALDEVTPRHFKELLAHRAGFWKPATQEYRALAGDHA</sequence>
<dbReference type="Proteomes" id="UP001240483">
    <property type="component" value="Unassembled WGS sequence"/>
</dbReference>
<dbReference type="RefSeq" id="WP_285333180.1">
    <property type="nucleotide sequence ID" value="NZ_JASODW010000006.1"/>
</dbReference>
<name>A0AAP4C6N9_9MICC</name>
<evidence type="ECO:0000313" key="3">
    <source>
        <dbReference type="Proteomes" id="UP001240483"/>
    </source>
</evidence>
<evidence type="ECO:0000259" key="1">
    <source>
        <dbReference type="Pfam" id="PF02834"/>
    </source>
</evidence>
<accession>A0AAP4C6N9</accession>
<evidence type="ECO:0000313" key="2">
    <source>
        <dbReference type="EMBL" id="MDK6275298.1"/>
    </source>
</evidence>
<comment type="caution">
    <text evidence="2">The sequence shown here is derived from an EMBL/GenBank/DDBJ whole genome shotgun (WGS) entry which is preliminary data.</text>
</comment>
<reference evidence="2" key="1">
    <citation type="submission" date="2023-05" db="EMBL/GenBank/DDBJ databases">
        <title>Cataloging the Phylogenetic Diversity of Human Bladder Bacteria.</title>
        <authorList>
            <person name="Du J."/>
        </authorList>
    </citation>
    <scope>NUCLEOTIDE SEQUENCE</scope>
    <source>
        <strain evidence="2">UMB9978</strain>
    </source>
</reference>
<dbReference type="EMBL" id="JASODW010000006">
    <property type="protein sequence ID" value="MDK6275298.1"/>
    <property type="molecule type" value="Genomic_DNA"/>
</dbReference>
<dbReference type="SUPFAM" id="SSF55144">
    <property type="entry name" value="LigT-like"/>
    <property type="match status" value="1"/>
</dbReference>